<evidence type="ECO:0000313" key="3">
    <source>
        <dbReference type="Proteomes" id="UP000002058"/>
    </source>
</evidence>
<feature type="chain" id="PRO_5002939477" evidence="1">
    <location>
        <begin position="20"/>
        <end position="162"/>
    </location>
</feature>
<dbReference type="EMBL" id="CH476615">
    <property type="protein sequence ID" value="EEP77166.1"/>
    <property type="molecule type" value="Genomic_DNA"/>
</dbReference>
<dbReference type="OrthoDB" id="3660930at2759"/>
<reference evidence="3" key="1">
    <citation type="journal article" date="2009" name="Genome Res.">
        <title>Comparative genomic analyses of the human fungal pathogens Coccidioides and their relatives.</title>
        <authorList>
            <person name="Sharpton T.J."/>
            <person name="Stajich J.E."/>
            <person name="Rounsley S.D."/>
            <person name="Gardner M.J."/>
            <person name="Wortman J.R."/>
            <person name="Jordar V.S."/>
            <person name="Maiti R."/>
            <person name="Kodira C.D."/>
            <person name="Neafsey D.E."/>
            <person name="Zeng Q."/>
            <person name="Hung C.-Y."/>
            <person name="McMahan C."/>
            <person name="Muszewska A."/>
            <person name="Grynberg M."/>
            <person name="Mandel M.A."/>
            <person name="Kellner E.M."/>
            <person name="Barker B.M."/>
            <person name="Galgiani J.N."/>
            <person name="Orbach M.J."/>
            <person name="Kirkland T.N."/>
            <person name="Cole G.T."/>
            <person name="Henn M.R."/>
            <person name="Birren B.W."/>
            <person name="Taylor J.W."/>
        </authorList>
    </citation>
    <scope>NUCLEOTIDE SEQUENCE [LARGE SCALE GENOMIC DNA]</scope>
    <source>
        <strain evidence="3">UAMH 1704</strain>
    </source>
</reference>
<keyword evidence="1" id="KW-0732">Signal</keyword>
<accession>C4JK58</accession>
<proteinExistence type="predicted"/>
<dbReference type="RefSeq" id="XP_002542499.1">
    <property type="nucleotide sequence ID" value="XM_002542453.1"/>
</dbReference>
<dbReference type="Proteomes" id="UP000002058">
    <property type="component" value="Unassembled WGS sequence"/>
</dbReference>
<dbReference type="VEuPathDB" id="FungiDB:UREG_02015"/>
<dbReference type="InParanoid" id="C4JK58"/>
<sequence>MKCSSAIVLAVAQVSTVLSIAVADSNIEDVAVCGKLGVMKWDGPLPEGVNRNNIRKCADHPLGIQQLKSKNSRSAVPSIAKAQACWYGSPSGSTMENGAGLRWKMGLVRGSDVIRLETATPVKHAAEAIAGPVAATVISTHQALLHRTFAPMLASFSCCLLF</sequence>
<dbReference type="HOGENOM" id="CLU_1636673_0_0_1"/>
<evidence type="ECO:0000256" key="1">
    <source>
        <dbReference type="SAM" id="SignalP"/>
    </source>
</evidence>
<dbReference type="GeneID" id="8440452"/>
<dbReference type="KEGG" id="ure:UREG_02015"/>
<evidence type="ECO:0000313" key="2">
    <source>
        <dbReference type="EMBL" id="EEP77166.1"/>
    </source>
</evidence>
<feature type="signal peptide" evidence="1">
    <location>
        <begin position="1"/>
        <end position="19"/>
    </location>
</feature>
<dbReference type="AlphaFoldDB" id="C4JK58"/>
<gene>
    <name evidence="2" type="ORF">UREG_02015</name>
</gene>
<name>C4JK58_UNCRE</name>
<organism evidence="2 3">
    <name type="scientific">Uncinocarpus reesii (strain UAMH 1704)</name>
    <dbReference type="NCBI Taxonomy" id="336963"/>
    <lineage>
        <taxon>Eukaryota</taxon>
        <taxon>Fungi</taxon>
        <taxon>Dikarya</taxon>
        <taxon>Ascomycota</taxon>
        <taxon>Pezizomycotina</taxon>
        <taxon>Eurotiomycetes</taxon>
        <taxon>Eurotiomycetidae</taxon>
        <taxon>Onygenales</taxon>
        <taxon>Onygenaceae</taxon>
        <taxon>Uncinocarpus</taxon>
    </lineage>
</organism>
<protein>
    <submittedName>
        <fullName evidence="2">Uncharacterized protein</fullName>
    </submittedName>
</protein>
<keyword evidence="3" id="KW-1185">Reference proteome</keyword>
<dbReference type="eggNOG" id="ENOG502R8M9">
    <property type="taxonomic scope" value="Eukaryota"/>
</dbReference>